<keyword evidence="4 7" id="KW-0812">Transmembrane</keyword>
<dbReference type="OrthoDB" id="9808524at2"/>
<comment type="similarity">
    <text evidence="2">Belongs to the DoxX family.</text>
</comment>
<gene>
    <name evidence="8" type="ORF">SAMN05443248_0880</name>
</gene>
<sequence>MNEKFAAWTPRALSVFRIITGLMIIEHGMAKIIGWPVVPAFANLQPFSLIGAAGFIELIGGALLILGLFTQPAAFILSGEMAVAYFMVHAPKSFYPLVNGGTLAIMYCFACLYLSTAGAGPWSVDAAMKRN</sequence>
<dbReference type="InterPro" id="IPR051907">
    <property type="entry name" value="DoxX-like_oxidoreductase"/>
</dbReference>
<dbReference type="AlphaFoldDB" id="A0A1M5IAW6"/>
<accession>A0A1M5IAW6</accession>
<comment type="subcellular location">
    <subcellularLocation>
        <location evidence="1">Cell membrane</location>
        <topology evidence="1">Multi-pass membrane protein</topology>
    </subcellularLocation>
</comment>
<dbReference type="Proteomes" id="UP000189796">
    <property type="component" value="Chromosome I"/>
</dbReference>
<dbReference type="EMBL" id="LT670817">
    <property type="protein sequence ID" value="SHG25040.1"/>
    <property type="molecule type" value="Genomic_DNA"/>
</dbReference>
<evidence type="ECO:0000256" key="4">
    <source>
        <dbReference type="ARBA" id="ARBA00022692"/>
    </source>
</evidence>
<dbReference type="GO" id="GO:0005886">
    <property type="term" value="C:plasma membrane"/>
    <property type="evidence" value="ECO:0007669"/>
    <property type="project" value="UniProtKB-SubCell"/>
</dbReference>
<evidence type="ECO:0000256" key="7">
    <source>
        <dbReference type="SAM" id="Phobius"/>
    </source>
</evidence>
<feature type="transmembrane region" description="Helical" evidence="7">
    <location>
        <begin position="47"/>
        <end position="66"/>
    </location>
</feature>
<keyword evidence="5 7" id="KW-1133">Transmembrane helix</keyword>
<dbReference type="Pfam" id="PF07681">
    <property type="entry name" value="DoxX"/>
    <property type="match status" value="1"/>
</dbReference>
<evidence type="ECO:0000256" key="3">
    <source>
        <dbReference type="ARBA" id="ARBA00022475"/>
    </source>
</evidence>
<feature type="transmembrane region" description="Helical" evidence="7">
    <location>
        <begin position="12"/>
        <end position="35"/>
    </location>
</feature>
<evidence type="ECO:0000256" key="5">
    <source>
        <dbReference type="ARBA" id="ARBA00022989"/>
    </source>
</evidence>
<keyword evidence="3" id="KW-1003">Cell membrane</keyword>
<evidence type="ECO:0000313" key="9">
    <source>
        <dbReference type="Proteomes" id="UP000189796"/>
    </source>
</evidence>
<keyword evidence="6 7" id="KW-0472">Membrane</keyword>
<dbReference type="InterPro" id="IPR032808">
    <property type="entry name" value="DoxX"/>
</dbReference>
<dbReference type="PANTHER" id="PTHR33452">
    <property type="entry name" value="OXIDOREDUCTASE CATD-RELATED"/>
    <property type="match status" value="1"/>
</dbReference>
<dbReference type="RefSeq" id="WP_079600155.1">
    <property type="nucleotide sequence ID" value="NZ_LT670817.1"/>
</dbReference>
<reference evidence="8 9" key="1">
    <citation type="submission" date="2016-11" db="EMBL/GenBank/DDBJ databases">
        <authorList>
            <person name="Jaros S."/>
            <person name="Januszkiewicz K."/>
            <person name="Wedrychowicz H."/>
        </authorList>
    </citation>
    <scope>NUCLEOTIDE SEQUENCE [LARGE SCALE GENOMIC DNA]</scope>
    <source>
        <strain evidence="8 9">GAS138</strain>
    </source>
</reference>
<evidence type="ECO:0000256" key="2">
    <source>
        <dbReference type="ARBA" id="ARBA00006679"/>
    </source>
</evidence>
<feature type="transmembrane region" description="Helical" evidence="7">
    <location>
        <begin position="103"/>
        <end position="124"/>
    </location>
</feature>
<evidence type="ECO:0000313" key="8">
    <source>
        <dbReference type="EMBL" id="SHG25040.1"/>
    </source>
</evidence>
<dbReference type="PANTHER" id="PTHR33452:SF4">
    <property type="entry name" value="BLL4328 PROTEIN"/>
    <property type="match status" value="1"/>
</dbReference>
<evidence type="ECO:0000256" key="1">
    <source>
        <dbReference type="ARBA" id="ARBA00004651"/>
    </source>
</evidence>
<evidence type="ECO:0000256" key="6">
    <source>
        <dbReference type="ARBA" id="ARBA00023136"/>
    </source>
</evidence>
<organism evidence="8 9">
    <name type="scientific">Bradyrhizobium erythrophlei</name>
    <dbReference type="NCBI Taxonomy" id="1437360"/>
    <lineage>
        <taxon>Bacteria</taxon>
        <taxon>Pseudomonadati</taxon>
        <taxon>Pseudomonadota</taxon>
        <taxon>Alphaproteobacteria</taxon>
        <taxon>Hyphomicrobiales</taxon>
        <taxon>Nitrobacteraceae</taxon>
        <taxon>Bradyrhizobium</taxon>
    </lineage>
</organism>
<proteinExistence type="inferred from homology"/>
<protein>
    <submittedName>
        <fullName evidence="8">Putative oxidoreductase</fullName>
    </submittedName>
</protein>
<name>A0A1M5IAW6_9BRAD</name>